<dbReference type="FunFam" id="3.30.40.10:FF:000114">
    <property type="entry name" value="RING-type E3 ubiquitin transferase"/>
    <property type="match status" value="1"/>
</dbReference>
<comment type="pathway">
    <text evidence="3">Protein modification; protein ubiquitination.</text>
</comment>
<dbReference type="GO" id="GO:0016567">
    <property type="term" value="P:protein ubiquitination"/>
    <property type="evidence" value="ECO:0007669"/>
    <property type="project" value="UniProtKB-UniPathway"/>
</dbReference>
<evidence type="ECO:0000256" key="9">
    <source>
        <dbReference type="ARBA" id="ARBA00075465"/>
    </source>
</evidence>
<dbReference type="InterPro" id="IPR011989">
    <property type="entry name" value="ARM-like"/>
</dbReference>
<evidence type="ECO:0000259" key="12">
    <source>
        <dbReference type="PROSITE" id="PS51698"/>
    </source>
</evidence>
<name>A0A444ZMZ0_ARAHY</name>
<dbReference type="Gene3D" id="3.30.40.10">
    <property type="entry name" value="Zinc/RING finger domain, C3HC4 (zinc finger)"/>
    <property type="match status" value="1"/>
</dbReference>
<evidence type="ECO:0000256" key="5">
    <source>
        <dbReference type="ARBA" id="ARBA00022679"/>
    </source>
</evidence>
<dbReference type="InterPro" id="IPR003613">
    <property type="entry name" value="Ubox_domain"/>
</dbReference>
<dbReference type="Pfam" id="PF25598">
    <property type="entry name" value="ARM_PUB"/>
    <property type="match status" value="1"/>
</dbReference>
<dbReference type="Pfam" id="PF25368">
    <property type="entry name" value="PUB10_N"/>
    <property type="match status" value="1"/>
</dbReference>
<proteinExistence type="predicted"/>
<dbReference type="AlphaFoldDB" id="A0A444ZMZ0"/>
<evidence type="ECO:0000256" key="1">
    <source>
        <dbReference type="ARBA" id="ARBA00000900"/>
    </source>
</evidence>
<comment type="caution">
    <text evidence="13">The sequence shown here is derived from an EMBL/GenBank/DDBJ whole genome shotgun (WGS) entry which is preliminary data.</text>
</comment>
<dbReference type="CDD" id="cd16664">
    <property type="entry name" value="RING-Ubox_PUB"/>
    <property type="match status" value="1"/>
</dbReference>
<dbReference type="FunFam" id="1.25.10.10:FF:000082">
    <property type="entry name" value="RING-type E3 ubiquitin transferase"/>
    <property type="match status" value="1"/>
</dbReference>
<evidence type="ECO:0000256" key="2">
    <source>
        <dbReference type="ARBA" id="ARBA00003861"/>
    </source>
</evidence>
<dbReference type="GO" id="GO:0007166">
    <property type="term" value="P:cell surface receptor signaling pathway"/>
    <property type="evidence" value="ECO:0007669"/>
    <property type="project" value="InterPro"/>
</dbReference>
<dbReference type="GO" id="GO:0061630">
    <property type="term" value="F:ubiquitin protein ligase activity"/>
    <property type="evidence" value="ECO:0007669"/>
    <property type="project" value="UniProtKB-EC"/>
</dbReference>
<evidence type="ECO:0000256" key="11">
    <source>
        <dbReference type="PROSITE-ProRule" id="PRU00259"/>
    </source>
</evidence>
<evidence type="ECO:0000256" key="7">
    <source>
        <dbReference type="ARBA" id="ARBA00022786"/>
    </source>
</evidence>
<dbReference type="InterPro" id="IPR036537">
    <property type="entry name" value="Adaptor_Cbl_N_dom_sf"/>
</dbReference>
<dbReference type="InterPro" id="IPR016024">
    <property type="entry name" value="ARM-type_fold"/>
</dbReference>
<evidence type="ECO:0000256" key="10">
    <source>
        <dbReference type="ARBA" id="ARBA00076227"/>
    </source>
</evidence>
<dbReference type="Gene3D" id="1.20.930.20">
    <property type="entry name" value="Adaptor protein Cbl, N-terminal domain"/>
    <property type="match status" value="1"/>
</dbReference>
<reference evidence="13 14" key="1">
    <citation type="submission" date="2019-01" db="EMBL/GenBank/DDBJ databases">
        <title>Sequencing of cultivated peanut Arachis hypogaea provides insights into genome evolution and oil improvement.</title>
        <authorList>
            <person name="Chen X."/>
        </authorList>
    </citation>
    <scope>NUCLEOTIDE SEQUENCE [LARGE SCALE GENOMIC DNA]</scope>
    <source>
        <strain evidence="14">cv. Fuhuasheng</strain>
        <tissue evidence="13">Leaves</tissue>
    </source>
</reference>
<keyword evidence="14" id="KW-1185">Reference proteome</keyword>
<evidence type="ECO:0000256" key="3">
    <source>
        <dbReference type="ARBA" id="ARBA00004906"/>
    </source>
</evidence>
<evidence type="ECO:0000256" key="8">
    <source>
        <dbReference type="ARBA" id="ARBA00074389"/>
    </source>
</evidence>
<dbReference type="SMART" id="SM00185">
    <property type="entry name" value="ARM"/>
    <property type="match status" value="5"/>
</dbReference>
<dbReference type="InterPro" id="IPR045210">
    <property type="entry name" value="RING-Ubox_PUB"/>
</dbReference>
<dbReference type="InterPro" id="IPR000225">
    <property type="entry name" value="Armadillo"/>
</dbReference>
<sequence length="682" mass="75238">MTIPSSKPPTPDSRFWWDLRTRHCKYLSLSLSLARSLSSLTHYPRFFMEEEECEVSSVLNHLILAATEISEIDGFKHVIKRQCFDLSRRIRFLAPLFQELLDVTDAISNDAVSALLSLKEALASAKELLQFCCRASQVFMILEREQIKCKFNDLAFNFEEAIGKISCDKLDISEEVKEQVALVTAQFGRARELFDPPGLQLYDNLLSICNQSYDVIPEQDKLHIICEKLHFTNVGDIKQELIALDKMVVDMGGHFEKSTQDMSTVLKKIEDFILTESADVIMLSSDDSSTQADESYTKLCSQSLVIPDEFRCPISLELMKDPVIISTGQTYERACIKKWLEAGHGTCPKTQQILSSSVLIPNHVLYILISNWCEANGVEPPKRTGKLRLCKATSDGSSEFIDIDTLLSRLTSSDIEDQRCTAEELRLLAKRSSQNRILIAEAGAIPLLVDLLYALDKRTQEHAVTALLNLSICGNNKEHIMASEAVLGIVHVLKNGVMEARENAAATLFSLSTLNENKVLIGASGAIKALVTLFCEGSQRGKMDAATALFNLCLYQGNKGRAIRAGIMPKLTEMVTEPGEEMRDVALALMALLVSHPEGKAVVGSMNAMPTLVDIVTNGSPKNKENATSVLVHLCIGDPMNVSSACSLGVINPLLDLAENGSDRGKRKAAQLLELIGILRSL</sequence>
<dbReference type="SUPFAM" id="SSF48371">
    <property type="entry name" value="ARM repeat"/>
    <property type="match status" value="1"/>
</dbReference>
<dbReference type="PANTHER" id="PTHR23315:SF252">
    <property type="entry name" value="RING-TYPE E3 UBIQUITIN TRANSFERASE"/>
    <property type="match status" value="1"/>
</dbReference>
<evidence type="ECO:0000313" key="14">
    <source>
        <dbReference type="Proteomes" id="UP000289738"/>
    </source>
</evidence>
<gene>
    <name evidence="13" type="ORF">Ahy_B04g072335</name>
</gene>
<dbReference type="Pfam" id="PF04564">
    <property type="entry name" value="U-box"/>
    <property type="match status" value="1"/>
</dbReference>
<dbReference type="InterPro" id="IPR013083">
    <property type="entry name" value="Znf_RING/FYVE/PHD"/>
</dbReference>
<dbReference type="FunFam" id="1.20.930.20:FF:000002">
    <property type="entry name" value="RING-type E3 ubiquitin transferase"/>
    <property type="match status" value="1"/>
</dbReference>
<dbReference type="InterPro" id="IPR057623">
    <property type="entry name" value="PUB12-19-like_N"/>
</dbReference>
<dbReference type="SUPFAM" id="SSF57850">
    <property type="entry name" value="RING/U-box"/>
    <property type="match status" value="1"/>
</dbReference>
<comment type="catalytic activity">
    <reaction evidence="1">
        <text>S-ubiquitinyl-[E2 ubiquitin-conjugating enzyme]-L-cysteine + [acceptor protein]-L-lysine = [E2 ubiquitin-conjugating enzyme]-L-cysteine + N(6)-ubiquitinyl-[acceptor protein]-L-lysine.</text>
        <dbReference type="EC" id="2.3.2.27"/>
    </reaction>
</comment>
<keyword evidence="6" id="KW-0677">Repeat</keyword>
<evidence type="ECO:0000256" key="4">
    <source>
        <dbReference type="ARBA" id="ARBA00012483"/>
    </source>
</evidence>
<feature type="domain" description="U-box" evidence="12">
    <location>
        <begin position="305"/>
        <end position="379"/>
    </location>
</feature>
<feature type="repeat" description="ARM" evidence="11">
    <location>
        <begin position="443"/>
        <end position="485"/>
    </location>
</feature>
<dbReference type="EC" id="2.3.2.27" evidence="4"/>
<keyword evidence="7" id="KW-0833">Ubl conjugation pathway</keyword>
<evidence type="ECO:0000256" key="6">
    <source>
        <dbReference type="ARBA" id="ARBA00022737"/>
    </source>
</evidence>
<evidence type="ECO:0000313" key="13">
    <source>
        <dbReference type="EMBL" id="RYR15538.1"/>
    </source>
</evidence>
<dbReference type="PROSITE" id="PS50176">
    <property type="entry name" value="ARM_REPEAT"/>
    <property type="match status" value="1"/>
</dbReference>
<dbReference type="InterPro" id="IPR058678">
    <property type="entry name" value="ARM_PUB"/>
</dbReference>
<dbReference type="Proteomes" id="UP000289738">
    <property type="component" value="Chromosome B04"/>
</dbReference>
<dbReference type="SMART" id="SM00504">
    <property type="entry name" value="Ubox"/>
    <property type="match status" value="1"/>
</dbReference>
<comment type="function">
    <text evidence="2">Functions as an E3 ubiquitin ligase.</text>
</comment>
<dbReference type="Gene3D" id="1.25.10.10">
    <property type="entry name" value="Leucine-rich Repeat Variant"/>
    <property type="match status" value="1"/>
</dbReference>
<protein>
    <recommendedName>
        <fullName evidence="8">U-box domain-containing protein 12</fullName>
        <ecNumber evidence="4">2.3.2.27</ecNumber>
    </recommendedName>
    <alternativeName>
        <fullName evidence="9">Plant U-box protein 12</fullName>
    </alternativeName>
    <alternativeName>
        <fullName evidence="10">RING-type E3 ubiquitin transferase PUB12</fullName>
    </alternativeName>
</protein>
<organism evidence="13 14">
    <name type="scientific">Arachis hypogaea</name>
    <name type="common">Peanut</name>
    <dbReference type="NCBI Taxonomy" id="3818"/>
    <lineage>
        <taxon>Eukaryota</taxon>
        <taxon>Viridiplantae</taxon>
        <taxon>Streptophyta</taxon>
        <taxon>Embryophyta</taxon>
        <taxon>Tracheophyta</taxon>
        <taxon>Spermatophyta</taxon>
        <taxon>Magnoliopsida</taxon>
        <taxon>eudicotyledons</taxon>
        <taxon>Gunneridae</taxon>
        <taxon>Pentapetalae</taxon>
        <taxon>rosids</taxon>
        <taxon>fabids</taxon>
        <taxon>Fabales</taxon>
        <taxon>Fabaceae</taxon>
        <taxon>Papilionoideae</taxon>
        <taxon>50 kb inversion clade</taxon>
        <taxon>dalbergioids sensu lato</taxon>
        <taxon>Dalbergieae</taxon>
        <taxon>Pterocarpus clade</taxon>
        <taxon>Arachis</taxon>
    </lineage>
</organism>
<dbReference type="UniPathway" id="UPA00143"/>
<dbReference type="EMBL" id="SDMP01000014">
    <property type="protein sequence ID" value="RYR15538.1"/>
    <property type="molecule type" value="Genomic_DNA"/>
</dbReference>
<keyword evidence="5" id="KW-0808">Transferase</keyword>
<dbReference type="PANTHER" id="PTHR23315">
    <property type="entry name" value="U BOX DOMAIN-CONTAINING"/>
    <property type="match status" value="1"/>
</dbReference>
<dbReference type="STRING" id="3818.A0A444ZMZ0"/>
<accession>A0A444ZMZ0</accession>
<dbReference type="PROSITE" id="PS51698">
    <property type="entry name" value="U_BOX"/>
    <property type="match status" value="1"/>
</dbReference>